<sequence>MTGYRAECDYDCLFKVVLIGDSGVRKSNLLSRFMRNDFSLESSMIRVEFGYQELECRWEVRQSSDLGPCRPGKSGVVVSPFYIAPEVLAGGYNQTADVWSAGVILYILLSGMPPFWGKTKSRIFNAVRVADLQFPSDPWDHISTSVKDLITGMLYHSWMKDYVQAAEKPYDCENISDEQLDMGGGSFSTPFIVRNQDLRFDAGSLVSGDGQPGHSPAVTCRSSFSSFLVDATTPSLVSGGFSFRSCESNALEFSSPVPSMPSFAFFSPSSAVEQHNNLLGFTANISRVDAIHGESSEKLFMLPDSPLCFGREAGEMGH</sequence>
<reference evidence="7 8" key="1">
    <citation type="submission" date="2020-04" db="EMBL/GenBank/DDBJ databases">
        <title>Plant Genome Project.</title>
        <authorList>
            <person name="Zhang R.-G."/>
        </authorList>
    </citation>
    <scope>NUCLEOTIDE SEQUENCE [LARGE SCALE GENOMIC DNA]</scope>
    <source>
        <strain evidence="7">YNK0</strain>
        <tissue evidence="7">Leaf</tissue>
    </source>
</reference>
<dbReference type="SMART" id="SM00220">
    <property type="entry name" value="S_TKc"/>
    <property type="match status" value="1"/>
</dbReference>
<evidence type="ECO:0000256" key="4">
    <source>
        <dbReference type="ARBA" id="ARBA00022777"/>
    </source>
</evidence>
<dbReference type="Gene3D" id="1.10.510.10">
    <property type="entry name" value="Transferase(Phosphotransferase) domain 1"/>
    <property type="match status" value="1"/>
</dbReference>
<comment type="caution">
    <text evidence="7">The sequence shown here is derived from an EMBL/GenBank/DDBJ whole genome shotgun (WGS) entry which is preliminary data.</text>
</comment>
<dbReference type="InterPro" id="IPR011009">
    <property type="entry name" value="Kinase-like_dom_sf"/>
</dbReference>
<proteinExistence type="predicted"/>
<dbReference type="Pfam" id="PF00071">
    <property type="entry name" value="Ras"/>
    <property type="match status" value="1"/>
</dbReference>
<dbReference type="InterPro" id="IPR001806">
    <property type="entry name" value="Small_GTPase"/>
</dbReference>
<dbReference type="SUPFAM" id="SSF56112">
    <property type="entry name" value="Protein kinase-like (PK-like)"/>
    <property type="match status" value="1"/>
</dbReference>
<dbReference type="Gene3D" id="3.40.50.300">
    <property type="entry name" value="P-loop containing nucleotide triphosphate hydrolases"/>
    <property type="match status" value="1"/>
</dbReference>
<dbReference type="SUPFAM" id="SSF52540">
    <property type="entry name" value="P-loop containing nucleoside triphosphate hydrolases"/>
    <property type="match status" value="1"/>
</dbReference>
<feature type="domain" description="Protein kinase" evidence="6">
    <location>
        <begin position="1"/>
        <end position="192"/>
    </location>
</feature>
<dbReference type="PROSITE" id="PS50011">
    <property type="entry name" value="PROTEIN_KINASE_DOM"/>
    <property type="match status" value="1"/>
</dbReference>
<keyword evidence="3" id="KW-0547">Nucleotide-binding</keyword>
<keyword evidence="8" id="KW-1185">Reference proteome</keyword>
<dbReference type="Pfam" id="PF00069">
    <property type="entry name" value="Pkinase"/>
    <property type="match status" value="1"/>
</dbReference>
<evidence type="ECO:0000256" key="1">
    <source>
        <dbReference type="ARBA" id="ARBA00022527"/>
    </source>
</evidence>
<keyword evidence="4" id="KW-0418">Kinase</keyword>
<dbReference type="InterPro" id="IPR000719">
    <property type="entry name" value="Prot_kinase_dom"/>
</dbReference>
<protein>
    <recommendedName>
        <fullName evidence="6">Protein kinase domain-containing protein</fullName>
    </recommendedName>
</protein>
<name>A0A834YPA2_TETSI</name>
<dbReference type="AlphaFoldDB" id="A0A834YPA2"/>
<dbReference type="EMBL" id="JABCRI010000015">
    <property type="protein sequence ID" value="KAF8392889.1"/>
    <property type="molecule type" value="Genomic_DNA"/>
</dbReference>
<dbReference type="PANTHER" id="PTHR24349">
    <property type="entry name" value="SERINE/THREONINE-PROTEIN KINASE"/>
    <property type="match status" value="1"/>
</dbReference>
<evidence type="ECO:0000259" key="6">
    <source>
        <dbReference type="PROSITE" id="PS50011"/>
    </source>
</evidence>
<dbReference type="GO" id="GO:0005524">
    <property type="term" value="F:ATP binding"/>
    <property type="evidence" value="ECO:0007669"/>
    <property type="project" value="UniProtKB-KW"/>
</dbReference>
<keyword evidence="5" id="KW-0067">ATP-binding</keyword>
<gene>
    <name evidence="7" type="ORF">HHK36_021129</name>
</gene>
<evidence type="ECO:0000313" key="8">
    <source>
        <dbReference type="Proteomes" id="UP000655225"/>
    </source>
</evidence>
<organism evidence="7 8">
    <name type="scientific">Tetracentron sinense</name>
    <name type="common">Spur-leaf</name>
    <dbReference type="NCBI Taxonomy" id="13715"/>
    <lineage>
        <taxon>Eukaryota</taxon>
        <taxon>Viridiplantae</taxon>
        <taxon>Streptophyta</taxon>
        <taxon>Embryophyta</taxon>
        <taxon>Tracheophyta</taxon>
        <taxon>Spermatophyta</taxon>
        <taxon>Magnoliopsida</taxon>
        <taxon>Trochodendrales</taxon>
        <taxon>Trochodendraceae</taxon>
        <taxon>Tetracentron</taxon>
    </lineage>
</organism>
<dbReference type="GO" id="GO:0003924">
    <property type="term" value="F:GTPase activity"/>
    <property type="evidence" value="ECO:0007669"/>
    <property type="project" value="InterPro"/>
</dbReference>
<accession>A0A834YPA2</accession>
<evidence type="ECO:0000256" key="3">
    <source>
        <dbReference type="ARBA" id="ARBA00022741"/>
    </source>
</evidence>
<dbReference type="Proteomes" id="UP000655225">
    <property type="component" value="Unassembled WGS sequence"/>
</dbReference>
<dbReference type="OrthoDB" id="40902at2759"/>
<keyword evidence="2" id="KW-0808">Transferase</keyword>
<dbReference type="GO" id="GO:0004674">
    <property type="term" value="F:protein serine/threonine kinase activity"/>
    <property type="evidence" value="ECO:0007669"/>
    <property type="project" value="UniProtKB-KW"/>
</dbReference>
<evidence type="ECO:0000256" key="2">
    <source>
        <dbReference type="ARBA" id="ARBA00022679"/>
    </source>
</evidence>
<keyword evidence="1" id="KW-0723">Serine/threonine-protein kinase</keyword>
<dbReference type="InterPro" id="IPR050205">
    <property type="entry name" value="CDPK_Ser/Thr_kinases"/>
</dbReference>
<evidence type="ECO:0000313" key="7">
    <source>
        <dbReference type="EMBL" id="KAF8392889.1"/>
    </source>
</evidence>
<dbReference type="GO" id="GO:0005525">
    <property type="term" value="F:GTP binding"/>
    <property type="evidence" value="ECO:0007669"/>
    <property type="project" value="InterPro"/>
</dbReference>
<evidence type="ECO:0000256" key="5">
    <source>
        <dbReference type="ARBA" id="ARBA00022840"/>
    </source>
</evidence>
<dbReference type="InterPro" id="IPR027417">
    <property type="entry name" value="P-loop_NTPase"/>
</dbReference>